<keyword evidence="2" id="KW-1185">Reference proteome</keyword>
<comment type="caution">
    <text evidence="1">The sequence shown here is derived from an EMBL/GenBank/DDBJ whole genome shotgun (WGS) entry which is preliminary data.</text>
</comment>
<dbReference type="AlphaFoldDB" id="A0ABD2LBG4"/>
<evidence type="ECO:0000313" key="2">
    <source>
        <dbReference type="Proteomes" id="UP001620626"/>
    </source>
</evidence>
<accession>A0ABD2LBG4</accession>
<organism evidence="1 2">
    <name type="scientific">Heterodera trifolii</name>
    <dbReference type="NCBI Taxonomy" id="157864"/>
    <lineage>
        <taxon>Eukaryota</taxon>
        <taxon>Metazoa</taxon>
        <taxon>Ecdysozoa</taxon>
        <taxon>Nematoda</taxon>
        <taxon>Chromadorea</taxon>
        <taxon>Rhabditida</taxon>
        <taxon>Tylenchina</taxon>
        <taxon>Tylenchomorpha</taxon>
        <taxon>Tylenchoidea</taxon>
        <taxon>Heteroderidae</taxon>
        <taxon>Heteroderinae</taxon>
        <taxon>Heterodera</taxon>
    </lineage>
</organism>
<dbReference type="Proteomes" id="UP001620626">
    <property type="component" value="Unassembled WGS sequence"/>
</dbReference>
<evidence type="ECO:0000313" key="1">
    <source>
        <dbReference type="EMBL" id="KAL3112536.1"/>
    </source>
</evidence>
<dbReference type="EMBL" id="JBICBT010000468">
    <property type="protein sequence ID" value="KAL3112536.1"/>
    <property type="molecule type" value="Genomic_DNA"/>
</dbReference>
<protein>
    <submittedName>
        <fullName evidence="1">Uncharacterized protein</fullName>
    </submittedName>
</protein>
<sequence length="82" mass="9329">MAPPNRQNKFHADYEREFQGIKRSKKGDEYANCVPCNFDINLKAMGKAAILAHHKRDKHKQIASNVNVPSNSVFHAEYVCSI</sequence>
<proteinExistence type="predicted"/>
<gene>
    <name evidence="1" type="ORF">niasHT_018742</name>
</gene>
<reference evidence="1 2" key="1">
    <citation type="submission" date="2024-10" db="EMBL/GenBank/DDBJ databases">
        <authorList>
            <person name="Kim D."/>
        </authorList>
    </citation>
    <scope>NUCLEOTIDE SEQUENCE [LARGE SCALE GENOMIC DNA]</scope>
    <source>
        <strain evidence="1">BH-2024</strain>
    </source>
</reference>
<name>A0ABD2LBG4_9BILA</name>